<dbReference type="Pfam" id="PF01471">
    <property type="entry name" value="PG_binding_1"/>
    <property type="match status" value="8"/>
</dbReference>
<dbReference type="EMBL" id="JAAYSM010000253">
    <property type="protein sequence ID" value="NLJ18736.1"/>
    <property type="molecule type" value="Genomic_DNA"/>
</dbReference>
<proteinExistence type="inferred from homology"/>
<organism evidence="5 6">
    <name type="scientific">Globicatella sulfidifaciens</name>
    <dbReference type="NCBI Taxonomy" id="136093"/>
    <lineage>
        <taxon>Bacteria</taxon>
        <taxon>Bacillati</taxon>
        <taxon>Bacillota</taxon>
        <taxon>Bacilli</taxon>
        <taxon>Lactobacillales</taxon>
        <taxon>Aerococcaceae</taxon>
        <taxon>Globicatella</taxon>
    </lineage>
</organism>
<keyword evidence="3" id="KW-0732">Signal</keyword>
<sequence>MRQIKLKLKNYLLLTTIALLFFSPLISLAEVNQEHQDVEVTQEELDTSIDESKEIAEEEGNELESTSDKQDGQVEEELEVEEVEEVEEEIEKNEEDAKTTEQEPVDKVTEDSTNQSQSTDSTSMKLSSATLPFGQGSKGNHVVELKKNLTKLAIGNYPENPSDFYGDSTTKNVVRFQKYYGLEETGVVDQHTQSAIEENVNSPYQIGESGNHVVELKKNLTTLGIGNYPANPSGSYGDSTARNMIRFQKLYGLNENGIADEVTLAKIDEMLILRQGVSGNHVVKLKQNLSKLGIGNYPTNPSNFFGTSTTNNVLEFQRYYGLNTTGIADENTLSVLERNVNSSYQIGQRGSHVVELKKNLTELGIGNYPATPSGTYGDSTARNVMKFQSSQGLKENGIADDVTLAKINDLLVLQQGARRESVIELKRNLSKLGIGNYPANPSNFFGSSTTNNVKAFQQYYGLDVTGIADAETLDAIDRNVNSSYQVGKSGSHIVALKQNLTILGIGNYPESPSGTYGDSTARNVKRFQNYYSLNENGIADETTLNKISEILNSPYSSGNSGAHVVELKENLKTLGIGNYPSNPSGSYGSSTARNVHAFQSYYGLYENGIADEVTLNKIQEILNSPYRLGNRGNHVVELKRNLSQLGYGEYTQNPSPDYDTNTENYVKEFQRSYGLNVSGIADEVTLAKIDEVLASRHVVIYQQFDITLDQALNVQMNQLQQTDKYRNNPAYVHSNYIEFVERGRITGDSVRLRTAPTFDNNIAFTVNSGTAVEILGQVTGDLHAGSTSWYKISYNNRTLYVHKSLVNPQGKIALTTTRLNVRAEQNSSSHIYGTLAAGATVNIVNEGGTWHEIRYGSWRNPTRSDVRSYLDPARNDEFQHLDLSSSVGVSTSEINKVIAGRGTLNGQGAAFIEAGRLHSVNELYLISHALLETGNGGSNLAKGIEVGLNSSGNPVLVTSSNRSSLTNIRTTYNMFGIGAADTDPDRLGAIRAYQEGWFTPRQAIIGGAKFIGERYIHNQYKQNTLYKMRWNPANPGYPQYATDIEWATKQVTRIKDMYRQLDNPMLRFNIVRYK</sequence>
<feature type="chain" id="PRO_5031122076" evidence="3">
    <location>
        <begin position="30"/>
        <end position="1074"/>
    </location>
</feature>
<feature type="compositionally biased region" description="Acidic residues" evidence="2">
    <location>
        <begin position="73"/>
        <end position="94"/>
    </location>
</feature>
<dbReference type="RefSeq" id="WP_276648999.1">
    <property type="nucleotide sequence ID" value="NZ_JAAYSM010000253.1"/>
</dbReference>
<feature type="compositionally biased region" description="Acidic residues" evidence="2">
    <location>
        <begin position="40"/>
        <end position="49"/>
    </location>
</feature>
<accession>A0A7X8C4B1</accession>
<dbReference type="Gene3D" id="2.30.30.40">
    <property type="entry name" value="SH3 Domains"/>
    <property type="match status" value="2"/>
</dbReference>
<comment type="similarity">
    <text evidence="1">Belongs to the glycosyl hydrolase 73 family.</text>
</comment>
<feature type="compositionally biased region" description="Basic and acidic residues" evidence="2">
    <location>
        <begin position="95"/>
        <end position="110"/>
    </location>
</feature>
<dbReference type="SUPFAM" id="SSF47090">
    <property type="entry name" value="PGBD-like"/>
    <property type="match status" value="8"/>
</dbReference>
<dbReference type="InterPro" id="IPR002477">
    <property type="entry name" value="Peptidoglycan-bd-like"/>
</dbReference>
<dbReference type="GO" id="GO:0004040">
    <property type="term" value="F:amidase activity"/>
    <property type="evidence" value="ECO:0007669"/>
    <property type="project" value="InterPro"/>
</dbReference>
<dbReference type="InterPro" id="IPR036365">
    <property type="entry name" value="PGBD-like_sf"/>
</dbReference>
<dbReference type="Proteomes" id="UP000541058">
    <property type="component" value="Unassembled WGS sequence"/>
</dbReference>
<reference evidence="5 6" key="1">
    <citation type="journal article" date="2020" name="Biotechnol. Biofuels">
        <title>New insights from the biogas microbiome by comprehensive genome-resolved metagenomics of nearly 1600 species originating from multiple anaerobic digesters.</title>
        <authorList>
            <person name="Campanaro S."/>
            <person name="Treu L."/>
            <person name="Rodriguez-R L.M."/>
            <person name="Kovalovszki A."/>
            <person name="Ziels R.M."/>
            <person name="Maus I."/>
            <person name="Zhu X."/>
            <person name="Kougias P.G."/>
            <person name="Basile A."/>
            <person name="Luo G."/>
            <person name="Schluter A."/>
            <person name="Konstantinidis K.T."/>
            <person name="Angelidaki I."/>
        </authorList>
    </citation>
    <scope>NUCLEOTIDE SEQUENCE [LARGE SCALE GENOMIC DNA]</scope>
    <source>
        <strain evidence="5">AS23ysBPME_34</strain>
    </source>
</reference>
<evidence type="ECO:0000256" key="2">
    <source>
        <dbReference type="SAM" id="MobiDB-lite"/>
    </source>
</evidence>
<dbReference type="InterPro" id="IPR003646">
    <property type="entry name" value="SH3-like_bac-type"/>
</dbReference>
<dbReference type="InterPro" id="IPR052905">
    <property type="entry name" value="LD-transpeptidase_YkuD-like"/>
</dbReference>
<evidence type="ECO:0000256" key="1">
    <source>
        <dbReference type="ARBA" id="ARBA00010266"/>
    </source>
</evidence>
<evidence type="ECO:0000313" key="5">
    <source>
        <dbReference type="EMBL" id="NLJ18736.1"/>
    </source>
</evidence>
<feature type="signal peptide" evidence="3">
    <location>
        <begin position="1"/>
        <end position="29"/>
    </location>
</feature>
<dbReference type="AlphaFoldDB" id="A0A7X8C4B1"/>
<dbReference type="SMART" id="SM00287">
    <property type="entry name" value="SH3b"/>
    <property type="match status" value="2"/>
</dbReference>
<evidence type="ECO:0000259" key="4">
    <source>
        <dbReference type="PROSITE" id="PS51781"/>
    </source>
</evidence>
<feature type="domain" description="SH3b" evidence="4">
    <location>
        <begin position="740"/>
        <end position="809"/>
    </location>
</feature>
<dbReference type="InterPro" id="IPR002901">
    <property type="entry name" value="MGlyc_endo_b_GlcNAc-like_dom"/>
</dbReference>
<dbReference type="PROSITE" id="PS51781">
    <property type="entry name" value="SH3B"/>
    <property type="match status" value="1"/>
</dbReference>
<dbReference type="Pfam" id="PF08239">
    <property type="entry name" value="SH3_3"/>
    <property type="match status" value="1"/>
</dbReference>
<gene>
    <name evidence="5" type="ORF">GX355_07715</name>
</gene>
<feature type="region of interest" description="Disordered" evidence="2">
    <location>
        <begin position="39"/>
        <end position="138"/>
    </location>
</feature>
<dbReference type="Gene3D" id="1.10.101.10">
    <property type="entry name" value="PGBD-like superfamily/PGBD"/>
    <property type="match status" value="8"/>
</dbReference>
<evidence type="ECO:0000313" key="6">
    <source>
        <dbReference type="Proteomes" id="UP000541058"/>
    </source>
</evidence>
<dbReference type="PANTHER" id="PTHR41533:SF1">
    <property type="entry name" value="L,D-TRANSPEPTIDASE YCBB-RELATED"/>
    <property type="match status" value="1"/>
</dbReference>
<dbReference type="Pfam" id="PF01832">
    <property type="entry name" value="Glucosaminidase"/>
    <property type="match status" value="1"/>
</dbReference>
<dbReference type="SMART" id="SM00047">
    <property type="entry name" value="LYZ2"/>
    <property type="match status" value="1"/>
</dbReference>
<comment type="caution">
    <text evidence="5">The sequence shown here is derived from an EMBL/GenBank/DDBJ whole genome shotgun (WGS) entry which is preliminary data.</text>
</comment>
<dbReference type="PANTHER" id="PTHR41533">
    <property type="entry name" value="L,D-TRANSPEPTIDASE HI_1667-RELATED"/>
    <property type="match status" value="1"/>
</dbReference>
<dbReference type="InterPro" id="IPR036366">
    <property type="entry name" value="PGBDSf"/>
</dbReference>
<feature type="compositionally biased region" description="Low complexity" evidence="2">
    <location>
        <begin position="111"/>
        <end position="123"/>
    </location>
</feature>
<protein>
    <submittedName>
        <fullName evidence="5">SH3 domain-containing protein</fullName>
    </submittedName>
</protein>
<name>A0A7X8C4B1_9LACT</name>
<evidence type="ECO:0000256" key="3">
    <source>
        <dbReference type="SAM" id="SignalP"/>
    </source>
</evidence>